<gene>
    <name evidence="2" type="ORF">RDB_LOCUS25650</name>
</gene>
<reference evidence="2" key="1">
    <citation type="submission" date="2021-01" db="EMBL/GenBank/DDBJ databases">
        <authorList>
            <person name="Kaushik A."/>
        </authorList>
    </citation>
    <scope>NUCLEOTIDE SEQUENCE</scope>
    <source>
        <strain evidence="2">AG1-1C</strain>
    </source>
</reference>
<feature type="domain" description="F-box" evidence="1">
    <location>
        <begin position="72"/>
        <end position="121"/>
    </location>
</feature>
<dbReference type="OrthoDB" id="192608at2759"/>
<name>A0A8H2WE72_9AGAM</name>
<dbReference type="EMBL" id="CAJMWS010000134">
    <property type="protein sequence ID" value="CAE6370489.1"/>
    <property type="molecule type" value="Genomic_DNA"/>
</dbReference>
<dbReference type="PROSITE" id="PS50181">
    <property type="entry name" value="FBOX"/>
    <property type="match status" value="1"/>
</dbReference>
<dbReference type="SUPFAM" id="SSF81383">
    <property type="entry name" value="F-box domain"/>
    <property type="match status" value="1"/>
</dbReference>
<organism evidence="2 3">
    <name type="scientific">Rhizoctonia solani</name>
    <dbReference type="NCBI Taxonomy" id="456999"/>
    <lineage>
        <taxon>Eukaryota</taxon>
        <taxon>Fungi</taxon>
        <taxon>Dikarya</taxon>
        <taxon>Basidiomycota</taxon>
        <taxon>Agaricomycotina</taxon>
        <taxon>Agaricomycetes</taxon>
        <taxon>Cantharellales</taxon>
        <taxon>Ceratobasidiaceae</taxon>
        <taxon>Rhizoctonia</taxon>
    </lineage>
</organism>
<evidence type="ECO:0000259" key="1">
    <source>
        <dbReference type="PROSITE" id="PS50181"/>
    </source>
</evidence>
<evidence type="ECO:0000313" key="3">
    <source>
        <dbReference type="Proteomes" id="UP000663846"/>
    </source>
</evidence>
<accession>A0A8H2WE72</accession>
<evidence type="ECO:0000313" key="2">
    <source>
        <dbReference type="EMBL" id="CAE6370489.1"/>
    </source>
</evidence>
<dbReference type="InterPro" id="IPR036047">
    <property type="entry name" value="F-box-like_dom_sf"/>
</dbReference>
<comment type="caution">
    <text evidence="2">The sequence shown here is derived from an EMBL/GenBank/DDBJ whole genome shotgun (WGS) entry which is preliminary data.</text>
</comment>
<dbReference type="InterPro" id="IPR001810">
    <property type="entry name" value="F-box_dom"/>
</dbReference>
<proteinExistence type="predicted"/>
<protein>
    <recommendedName>
        <fullName evidence="1">F-box domain-containing protein</fullName>
    </recommendedName>
</protein>
<dbReference type="AlphaFoldDB" id="A0A8H2WE72"/>
<sequence length="720" mass="82530">MSVADQTGYLPCPQGMIPSMRSELVDLTTICGTSIKTEEKPEDTASRNLAPRKRIRCENSLQDALPLYSPLYKMFRDLPLELLLEIALYLRPLDLIRLSRVDKTLRRLLMRRAAIGIWRTVLRNVDALPPSPAEISEPLLASLLFLAECTICGGYTDENVDFALRVKPCLECRKTNIIPAASTKISKFLFKANAKGSAFLPHLGILNPIDCFLTAGASLKLSGVCLRRDYETMESKHDALQATGDIQALRQWTRDRLEIVQDRCKNSTILSKWFKAWVKKRRAKQSPQMSRRERRKLANARVEDVMCRMVKMGYQRSEVQSLKTSEARRWRTWMANYSNLPDEEAWELLLPHLLHHLEENRKRRRRLERQDTVNTVLSEMQNGLESISCVQLQSDLEKWTLISVTTILNFFKSFMDPGRPGSNVFIPSFPHGEDVPKRCHELQATIDAKTPKETFELEIRTKNDELEHAVHVWRNELELKLLSLLPLDTRSVEIETPEYKLILGDDWDAKSLNHLPVENAKLLRADSIFSTGYFGPVLRRNGEGLMYYPECFQGQFKMCDKENLCYHSPAAKIAKALLCAMGLPDVSYLAINTIPRIYECGRCNNKPTFSGWKELLHHYLNEAYENEIATRNQRADTCIFMHDVDGVHPEQPLVRLLDAPVHSPASSVAPESDPTFLCLLCYTEPPVLAELDMKCHAQSMHDIYEPIKGLHYYTPPWTSW</sequence>
<dbReference type="Proteomes" id="UP000663846">
    <property type="component" value="Unassembled WGS sequence"/>
</dbReference>
<dbReference type="CDD" id="cd09917">
    <property type="entry name" value="F-box_SF"/>
    <property type="match status" value="1"/>
</dbReference>